<evidence type="ECO:0000256" key="7">
    <source>
        <dbReference type="SAM" id="SignalP"/>
    </source>
</evidence>
<dbReference type="EMBL" id="JAKLTN010000002">
    <property type="protein sequence ID" value="MCG2577843.1"/>
    <property type="molecule type" value="Genomic_DNA"/>
</dbReference>
<keyword evidence="10" id="KW-1185">Reference proteome</keyword>
<dbReference type="PANTHER" id="PTHR33751">
    <property type="entry name" value="CBB3-TYPE CYTOCHROME C OXIDASE SUBUNIT FIXP"/>
    <property type="match status" value="1"/>
</dbReference>
<evidence type="ECO:0000256" key="3">
    <source>
        <dbReference type="ARBA" id="ARBA00022723"/>
    </source>
</evidence>
<dbReference type="PROSITE" id="PS51007">
    <property type="entry name" value="CYTC"/>
    <property type="match status" value="2"/>
</dbReference>
<evidence type="ECO:0000256" key="4">
    <source>
        <dbReference type="ARBA" id="ARBA00022982"/>
    </source>
</evidence>
<dbReference type="InterPro" id="IPR009056">
    <property type="entry name" value="Cyt_c-like_dom"/>
</dbReference>
<feature type="chain" id="PRO_5045212480" description="Cytochrome c domain-containing protein" evidence="7">
    <location>
        <begin position="21"/>
        <end position="205"/>
    </location>
</feature>
<organism evidence="9 10">
    <name type="scientific">Dechloromonas hankyongensis</name>
    <dbReference type="NCBI Taxonomy" id="2908002"/>
    <lineage>
        <taxon>Bacteria</taxon>
        <taxon>Pseudomonadati</taxon>
        <taxon>Pseudomonadota</taxon>
        <taxon>Betaproteobacteria</taxon>
        <taxon>Rhodocyclales</taxon>
        <taxon>Azonexaceae</taxon>
        <taxon>Dechloromonas</taxon>
    </lineage>
</organism>
<evidence type="ECO:0000313" key="10">
    <source>
        <dbReference type="Proteomes" id="UP001165384"/>
    </source>
</evidence>
<dbReference type="Proteomes" id="UP001165384">
    <property type="component" value="Unassembled WGS sequence"/>
</dbReference>
<keyword evidence="4" id="KW-0249">Electron transport</keyword>
<dbReference type="SUPFAM" id="SSF46626">
    <property type="entry name" value="Cytochrome c"/>
    <property type="match status" value="2"/>
</dbReference>
<evidence type="ECO:0000256" key="5">
    <source>
        <dbReference type="ARBA" id="ARBA00023004"/>
    </source>
</evidence>
<evidence type="ECO:0000256" key="6">
    <source>
        <dbReference type="PROSITE-ProRule" id="PRU00433"/>
    </source>
</evidence>
<feature type="domain" description="Cytochrome c" evidence="8">
    <location>
        <begin position="10"/>
        <end position="97"/>
    </location>
</feature>
<keyword evidence="5 6" id="KW-0408">Iron</keyword>
<evidence type="ECO:0000259" key="8">
    <source>
        <dbReference type="PROSITE" id="PS51007"/>
    </source>
</evidence>
<dbReference type="InterPro" id="IPR050597">
    <property type="entry name" value="Cytochrome_c_Oxidase_Subunit"/>
</dbReference>
<keyword evidence="1" id="KW-0813">Transport</keyword>
<feature type="domain" description="Cytochrome c" evidence="8">
    <location>
        <begin position="108"/>
        <end position="188"/>
    </location>
</feature>
<dbReference type="PANTHER" id="PTHR33751:SF9">
    <property type="entry name" value="CYTOCHROME C4"/>
    <property type="match status" value="1"/>
</dbReference>
<protein>
    <recommendedName>
        <fullName evidence="8">Cytochrome c domain-containing protein</fullName>
    </recommendedName>
</protein>
<sequence length="205" mass="22525">MKNQRWFACLMLFAGASVIAQDAPSIVRNDCARCHGLDGIATKPAMPHLNGQLDSYLLAQMKKMQKGRLPTAVENHVPASLTESELAAIAQYYHAIKVTRPAQETNPDKVAQGEIIFRNRCNDCHGDNGREADKDAPLMAAQNLQHMIHQIDLFVSGKRKFGFLQDDAFKGLSRDELEAVAHFFASQDQIAPAAAAVGGGKKKRR</sequence>
<name>A0ABS9K3T1_9RHOO</name>
<keyword evidence="2 6" id="KW-0349">Heme</keyword>
<accession>A0ABS9K3T1</accession>
<feature type="signal peptide" evidence="7">
    <location>
        <begin position="1"/>
        <end position="20"/>
    </location>
</feature>
<dbReference type="InterPro" id="IPR036909">
    <property type="entry name" value="Cyt_c-like_dom_sf"/>
</dbReference>
<evidence type="ECO:0000256" key="1">
    <source>
        <dbReference type="ARBA" id="ARBA00022448"/>
    </source>
</evidence>
<keyword evidence="7" id="KW-0732">Signal</keyword>
<keyword evidence="3 6" id="KW-0479">Metal-binding</keyword>
<comment type="caution">
    <text evidence="9">The sequence shown here is derived from an EMBL/GenBank/DDBJ whole genome shotgun (WGS) entry which is preliminary data.</text>
</comment>
<dbReference type="RefSeq" id="WP_275711171.1">
    <property type="nucleotide sequence ID" value="NZ_JAKLTN010000002.1"/>
</dbReference>
<proteinExistence type="predicted"/>
<evidence type="ECO:0000313" key="9">
    <source>
        <dbReference type="EMBL" id="MCG2577843.1"/>
    </source>
</evidence>
<evidence type="ECO:0000256" key="2">
    <source>
        <dbReference type="ARBA" id="ARBA00022617"/>
    </source>
</evidence>
<reference evidence="9" key="1">
    <citation type="submission" date="2022-01" db="EMBL/GenBank/DDBJ databases">
        <authorList>
            <person name="Jo J.-H."/>
            <person name="Im W.-T."/>
        </authorList>
    </citation>
    <scope>NUCLEOTIDE SEQUENCE</scope>
    <source>
        <strain evidence="9">XY25</strain>
    </source>
</reference>
<dbReference type="Gene3D" id="1.10.760.10">
    <property type="entry name" value="Cytochrome c-like domain"/>
    <property type="match status" value="2"/>
</dbReference>
<gene>
    <name evidence="9" type="ORF">LZ012_12665</name>
</gene>